<reference evidence="1 2" key="1">
    <citation type="submission" date="2020-06" db="EMBL/GenBank/DDBJ databases">
        <authorList>
            <person name="Cao W.R."/>
        </authorList>
    </citation>
    <scope>NUCLEOTIDE SEQUENCE [LARGE SCALE GENOMIC DNA]</scope>
    <source>
        <strain evidence="1 2">B1Z28</strain>
    </source>
</reference>
<sequence>MSPEIGQPVAHAYEAGYHDPHDPLVLASYQQLIGEMFCQYRFVTETLNMHIEPYFGEGEPYEDSAAMRVDVSDNGHLYFLTTTEEAFGSGQTNVTGNWMGQSTGVQVDGYELLVNDMFRAVHDFFGHAVPGTSFSATGEERAWYCHSRMCSPLARSALTTETRGQNTWVNFGPHMLDDAGNVRGESDSGWLAPRDRPFAEQKNMILPASISGVHLFLDQTGVVKATAHIPALAQPEFA</sequence>
<dbReference type="EMBL" id="JABXWT010000020">
    <property type="protein sequence ID" value="NVO58228.1"/>
    <property type="molecule type" value="Genomic_DNA"/>
</dbReference>
<comment type="caution">
    <text evidence="1">The sequence shown here is derived from an EMBL/GenBank/DDBJ whole genome shotgun (WGS) entry which is preliminary data.</text>
</comment>
<name>A0ABX2PVK9_9RHOB</name>
<accession>A0ABX2PVK9</accession>
<gene>
    <name evidence="1" type="ORF">HW561_20780</name>
</gene>
<keyword evidence="2" id="KW-1185">Reference proteome</keyword>
<proteinExistence type="predicted"/>
<dbReference type="RefSeq" id="WP_176867272.1">
    <property type="nucleotide sequence ID" value="NZ_JABXWT010000020.1"/>
</dbReference>
<dbReference type="Proteomes" id="UP000630805">
    <property type="component" value="Unassembled WGS sequence"/>
</dbReference>
<evidence type="ECO:0000313" key="1">
    <source>
        <dbReference type="EMBL" id="NVO58228.1"/>
    </source>
</evidence>
<organism evidence="1 2">
    <name type="scientific">Ruegeria haliotis</name>
    <dbReference type="NCBI Taxonomy" id="2747601"/>
    <lineage>
        <taxon>Bacteria</taxon>
        <taxon>Pseudomonadati</taxon>
        <taxon>Pseudomonadota</taxon>
        <taxon>Alphaproteobacteria</taxon>
        <taxon>Rhodobacterales</taxon>
        <taxon>Roseobacteraceae</taxon>
        <taxon>Ruegeria</taxon>
    </lineage>
</organism>
<protein>
    <submittedName>
        <fullName evidence="1">Uncharacterized protein</fullName>
    </submittedName>
</protein>
<evidence type="ECO:0000313" key="2">
    <source>
        <dbReference type="Proteomes" id="UP000630805"/>
    </source>
</evidence>